<comment type="caution">
    <text evidence="1">The sequence shown here is derived from an EMBL/GenBank/DDBJ whole genome shotgun (WGS) entry which is preliminary data.</text>
</comment>
<dbReference type="AlphaFoldDB" id="A0A1B9E0D0"/>
<evidence type="ECO:0000313" key="1">
    <source>
        <dbReference type="EMBL" id="OCB75406.1"/>
    </source>
</evidence>
<sequence length="202" mass="24202">MRYISILIILFLCISSKQIKKDELEFRILNKLINDNSNFDVELINRSTKDYYILLDTTSSYNKLAPISASEFLYLTNIGIKDDCNNEIDIELVDYECYNNLMHKDFKYKIKVKNILKIKSKQRVYFKIPFKMKTKINDNCWYGYQKEKMKKTAKYFCFLISPKLDEYLKQRLPIEIKDSLKQMGYELYDKEINSNKVPLILK</sequence>
<name>A0A1B9E0D0_9FLAO</name>
<evidence type="ECO:0000313" key="2">
    <source>
        <dbReference type="Proteomes" id="UP000093510"/>
    </source>
</evidence>
<dbReference type="EMBL" id="LVEP01000029">
    <property type="protein sequence ID" value="OCB75406.1"/>
    <property type="molecule type" value="Genomic_DNA"/>
</dbReference>
<dbReference type="STRING" id="1763534.GCA_001831475_00598"/>
<proteinExistence type="predicted"/>
<protein>
    <submittedName>
        <fullName evidence="1">Uncharacterized protein</fullName>
    </submittedName>
</protein>
<dbReference type="OrthoDB" id="1355603at2"/>
<gene>
    <name evidence="1" type="ORF">LPBF_08420</name>
</gene>
<dbReference type="Proteomes" id="UP000093510">
    <property type="component" value="Unassembled WGS sequence"/>
</dbReference>
<dbReference type="RefSeq" id="WP_066335022.1">
    <property type="nucleotide sequence ID" value="NZ_CP017688.1"/>
</dbReference>
<accession>A0A1B9E0D0</accession>
<reference evidence="1 2" key="1">
    <citation type="submission" date="2016-03" db="EMBL/GenBank/DDBJ databases">
        <authorList>
            <person name="Ploux O."/>
        </authorList>
    </citation>
    <scope>NUCLEOTIDE SEQUENCE [LARGE SCALE GENOMIC DNA]</scope>
    <source>
        <strain evidence="1 2">LPB0076</strain>
    </source>
</reference>
<keyword evidence="2" id="KW-1185">Reference proteome</keyword>
<organism evidence="1 2">
    <name type="scientific">Flavobacterium crassostreae</name>
    <dbReference type="NCBI Taxonomy" id="1763534"/>
    <lineage>
        <taxon>Bacteria</taxon>
        <taxon>Pseudomonadati</taxon>
        <taxon>Bacteroidota</taxon>
        <taxon>Flavobacteriia</taxon>
        <taxon>Flavobacteriales</taxon>
        <taxon>Flavobacteriaceae</taxon>
        <taxon>Flavobacterium</taxon>
    </lineage>
</organism>